<evidence type="ECO:0000256" key="2">
    <source>
        <dbReference type="ARBA" id="ARBA00022448"/>
    </source>
</evidence>
<comment type="subcellular location">
    <subcellularLocation>
        <location evidence="1">Membrane</location>
        <topology evidence="1">Multi-pass membrane protein</topology>
    </subcellularLocation>
</comment>
<feature type="domain" description="Major facilitator superfamily (MFS) profile" evidence="7">
    <location>
        <begin position="68"/>
        <end position="479"/>
    </location>
</feature>
<evidence type="ECO:0000313" key="9">
    <source>
        <dbReference type="Proteomes" id="UP001473302"/>
    </source>
</evidence>
<dbReference type="InterPro" id="IPR011701">
    <property type="entry name" value="MFS"/>
</dbReference>
<feature type="transmembrane region" description="Helical" evidence="6">
    <location>
        <begin position="334"/>
        <end position="355"/>
    </location>
</feature>
<dbReference type="Gene3D" id="1.20.1250.20">
    <property type="entry name" value="MFS general substrate transporter like domains"/>
    <property type="match status" value="2"/>
</dbReference>
<dbReference type="PANTHER" id="PTHR43791:SF36">
    <property type="entry name" value="TRANSPORTER, PUTATIVE (AFU_ORTHOLOGUE AFUA_6G08340)-RELATED"/>
    <property type="match status" value="1"/>
</dbReference>
<organism evidence="8 9">
    <name type="scientific">Mucor flavus</name>
    <dbReference type="NCBI Taxonomy" id="439312"/>
    <lineage>
        <taxon>Eukaryota</taxon>
        <taxon>Fungi</taxon>
        <taxon>Fungi incertae sedis</taxon>
        <taxon>Mucoromycota</taxon>
        <taxon>Mucoromycotina</taxon>
        <taxon>Mucoromycetes</taxon>
        <taxon>Mucorales</taxon>
        <taxon>Mucorineae</taxon>
        <taxon>Mucoraceae</taxon>
        <taxon>Mucor</taxon>
    </lineage>
</organism>
<feature type="transmembrane region" description="Helical" evidence="6">
    <location>
        <begin position="453"/>
        <end position="475"/>
    </location>
</feature>
<keyword evidence="4 6" id="KW-1133">Transmembrane helix</keyword>
<evidence type="ECO:0000256" key="5">
    <source>
        <dbReference type="ARBA" id="ARBA00023136"/>
    </source>
</evidence>
<dbReference type="InterPro" id="IPR036259">
    <property type="entry name" value="MFS_trans_sf"/>
</dbReference>
<keyword evidence="2" id="KW-0813">Transport</keyword>
<keyword evidence="9" id="KW-1185">Reference proteome</keyword>
<feature type="transmembrane region" description="Helical" evidence="6">
    <location>
        <begin position="227"/>
        <end position="250"/>
    </location>
</feature>
<dbReference type="EMBL" id="BAABUK010000030">
    <property type="protein sequence ID" value="GAA5816190.1"/>
    <property type="molecule type" value="Genomic_DNA"/>
</dbReference>
<dbReference type="Proteomes" id="UP001473302">
    <property type="component" value="Unassembled WGS sequence"/>
</dbReference>
<evidence type="ECO:0000256" key="3">
    <source>
        <dbReference type="ARBA" id="ARBA00022692"/>
    </source>
</evidence>
<keyword evidence="3 6" id="KW-0812">Transmembrane</keyword>
<feature type="transmembrane region" description="Helical" evidence="6">
    <location>
        <begin position="298"/>
        <end position="322"/>
    </location>
</feature>
<dbReference type="Pfam" id="PF07690">
    <property type="entry name" value="MFS_1"/>
    <property type="match status" value="1"/>
</dbReference>
<gene>
    <name evidence="8" type="ORF">MFLAVUS_009716</name>
</gene>
<sequence>METIKSPLTCNSSERTAVDEKDLGVQKHDNEPCPDSGFSMISLKDTTEVLYIDEAAEKKLVRKLDLHILPLFCLFYFADFLDRANIGNATLAGLQEDLNMTSTELSTSISAFFITYIIFEVPSNVILKKTNAAHWLSFIMFVWGVATLLTAFVNNFAGLVAARLVLGAAESGYIPGILFLLSKVYKPHEFSFRVSILLTMATLSGLLSGPLTYAVSYLDGRNGFHDWQFLFIVEGVPTIVLSVVSFFYLFDNIEDVKWLSTEQKILQANRMSHQNPDSHDDTINWGTLKEALLDWKTCAFSVVFLLNSINVTSITVFAPTLIGGFGFSPLTSQLLTAPPCAVATIGVLAGGYLAGKYNRRSPLLVIGSFIIAAGYICLLVLYDKWALYSALFIIPAGMGMQAAAAIGWSAINYPDLNVRAIAVAIVLMVGNIGSIIAAYLFRSTDAPRYVFAVVFNLVTAAVSAFISALTGYLLYRENCRRDKNPNETAHRPIQILLLDFVSLTSVVDTLTYYD</sequence>
<proteinExistence type="predicted"/>
<dbReference type="SUPFAM" id="SSF103473">
    <property type="entry name" value="MFS general substrate transporter"/>
    <property type="match status" value="1"/>
</dbReference>
<feature type="transmembrane region" description="Helical" evidence="6">
    <location>
        <begin position="159"/>
        <end position="182"/>
    </location>
</feature>
<feature type="transmembrane region" description="Helical" evidence="6">
    <location>
        <begin position="194"/>
        <end position="215"/>
    </location>
</feature>
<feature type="transmembrane region" description="Helical" evidence="6">
    <location>
        <begin position="133"/>
        <end position="153"/>
    </location>
</feature>
<feature type="transmembrane region" description="Helical" evidence="6">
    <location>
        <begin position="420"/>
        <end position="441"/>
    </location>
</feature>
<reference evidence="8 9" key="1">
    <citation type="submission" date="2024-04" db="EMBL/GenBank/DDBJ databases">
        <title>genome sequences of Mucor flavus KT1a and Helicostylum pulchrum KT1b strains isolated from the surface of a dry-aged beef.</title>
        <authorList>
            <person name="Toyotome T."/>
            <person name="Hosono M."/>
            <person name="Torimaru M."/>
            <person name="Fukuda K."/>
            <person name="Mikami N."/>
        </authorList>
    </citation>
    <scope>NUCLEOTIDE SEQUENCE [LARGE SCALE GENOMIC DNA]</scope>
    <source>
        <strain evidence="8 9">KT1a</strain>
    </source>
</reference>
<feature type="transmembrane region" description="Helical" evidence="6">
    <location>
        <begin position="101"/>
        <end position="121"/>
    </location>
</feature>
<feature type="transmembrane region" description="Helical" evidence="6">
    <location>
        <begin position="362"/>
        <end position="382"/>
    </location>
</feature>
<evidence type="ECO:0000259" key="7">
    <source>
        <dbReference type="PROSITE" id="PS50850"/>
    </source>
</evidence>
<protein>
    <recommendedName>
        <fullName evidence="7">Major facilitator superfamily (MFS) profile domain-containing protein</fullName>
    </recommendedName>
</protein>
<name>A0ABP9ZAP6_9FUNG</name>
<accession>A0ABP9ZAP6</accession>
<keyword evidence="5 6" id="KW-0472">Membrane</keyword>
<evidence type="ECO:0000256" key="1">
    <source>
        <dbReference type="ARBA" id="ARBA00004141"/>
    </source>
</evidence>
<evidence type="ECO:0000313" key="8">
    <source>
        <dbReference type="EMBL" id="GAA5816190.1"/>
    </source>
</evidence>
<feature type="transmembrane region" description="Helical" evidence="6">
    <location>
        <begin position="388"/>
        <end position="408"/>
    </location>
</feature>
<dbReference type="PANTHER" id="PTHR43791">
    <property type="entry name" value="PERMEASE-RELATED"/>
    <property type="match status" value="1"/>
</dbReference>
<dbReference type="PROSITE" id="PS50850">
    <property type="entry name" value="MFS"/>
    <property type="match status" value="1"/>
</dbReference>
<dbReference type="InterPro" id="IPR020846">
    <property type="entry name" value="MFS_dom"/>
</dbReference>
<evidence type="ECO:0000256" key="6">
    <source>
        <dbReference type="SAM" id="Phobius"/>
    </source>
</evidence>
<comment type="caution">
    <text evidence="8">The sequence shown here is derived from an EMBL/GenBank/DDBJ whole genome shotgun (WGS) entry which is preliminary data.</text>
</comment>
<evidence type="ECO:0000256" key="4">
    <source>
        <dbReference type="ARBA" id="ARBA00022989"/>
    </source>
</evidence>